<dbReference type="PANTHER" id="PTHR14379">
    <property type="entry name" value="LIMKAIN B LKAP"/>
    <property type="match status" value="1"/>
</dbReference>
<dbReference type="AlphaFoldDB" id="A0A4P9YFK5"/>
<feature type="domain" description="NYN" evidence="2">
    <location>
        <begin position="108"/>
        <end position="247"/>
    </location>
</feature>
<dbReference type="Proteomes" id="UP000281549">
    <property type="component" value="Unassembled WGS sequence"/>
</dbReference>
<dbReference type="GO" id="GO:0005777">
    <property type="term" value="C:peroxisome"/>
    <property type="evidence" value="ECO:0007669"/>
    <property type="project" value="InterPro"/>
</dbReference>
<dbReference type="Gene3D" id="3.40.50.1010">
    <property type="entry name" value="5'-nuclease"/>
    <property type="match status" value="1"/>
</dbReference>
<feature type="region of interest" description="Disordered" evidence="1">
    <location>
        <begin position="1"/>
        <end position="58"/>
    </location>
</feature>
<dbReference type="GO" id="GO:0004540">
    <property type="term" value="F:RNA nuclease activity"/>
    <property type="evidence" value="ECO:0007669"/>
    <property type="project" value="InterPro"/>
</dbReference>
<name>A0A4P9YFK5_ROZAC</name>
<dbReference type="CDD" id="cd10910">
    <property type="entry name" value="PIN_limkain_b1_N_like"/>
    <property type="match status" value="1"/>
</dbReference>
<sequence>MPIDESSGNDSSNEKLSASETDLRKLSLTNDERPVRIQNSLPSVGSSSGSKRSTASPWSTLQNFRSNVQAEQEEASFPYDHQSLAVLPEQMQLNPYQNNVNHGTNYQKVAIFWDLENCPPPTGMPGYVVVENIRKAVHHFGNICLFKAYLEISEREHKKSLRSELQSSGVSLTDCPHNGQKDSADKMILVDMLSFALDNPPPATIVLISGDKDFVYGLATLRNRKYSVVLIVPNKGAPIILRTQASTILEWRYDVLKFDAWKDTIMLMQNMKMQKNNVPTKDLEPDMGDENKEESDQFSDFQSPKAPGFFDVLVEVLQQFEQTGEKKPLRSKVGNILMLRNPLLYQRSGVSSFKGTI</sequence>
<feature type="region of interest" description="Disordered" evidence="1">
    <location>
        <begin position="278"/>
        <end position="301"/>
    </location>
</feature>
<feature type="compositionally biased region" description="Low complexity" evidence="1">
    <location>
        <begin position="40"/>
        <end position="56"/>
    </location>
</feature>
<accession>A0A4P9YFK5</accession>
<dbReference type="Pfam" id="PF01936">
    <property type="entry name" value="NYN"/>
    <property type="match status" value="1"/>
</dbReference>
<evidence type="ECO:0000313" key="3">
    <source>
        <dbReference type="EMBL" id="RKP18267.1"/>
    </source>
</evidence>
<dbReference type="GO" id="GO:0010468">
    <property type="term" value="P:regulation of gene expression"/>
    <property type="evidence" value="ECO:0007669"/>
    <property type="project" value="InterPro"/>
</dbReference>
<dbReference type="InterPro" id="IPR021139">
    <property type="entry name" value="NYN"/>
</dbReference>
<evidence type="ECO:0000313" key="4">
    <source>
        <dbReference type="Proteomes" id="UP000281549"/>
    </source>
</evidence>
<organism evidence="3 4">
    <name type="scientific">Rozella allomycis (strain CSF55)</name>
    <dbReference type="NCBI Taxonomy" id="988480"/>
    <lineage>
        <taxon>Eukaryota</taxon>
        <taxon>Fungi</taxon>
        <taxon>Fungi incertae sedis</taxon>
        <taxon>Cryptomycota</taxon>
        <taxon>Cryptomycota incertae sedis</taxon>
        <taxon>Rozella</taxon>
    </lineage>
</organism>
<evidence type="ECO:0000259" key="2">
    <source>
        <dbReference type="Pfam" id="PF01936"/>
    </source>
</evidence>
<reference evidence="4" key="1">
    <citation type="journal article" date="2018" name="Nat. Microbiol.">
        <title>Leveraging single-cell genomics to expand the fungal tree of life.</title>
        <authorList>
            <person name="Ahrendt S.R."/>
            <person name="Quandt C.A."/>
            <person name="Ciobanu D."/>
            <person name="Clum A."/>
            <person name="Salamov A."/>
            <person name="Andreopoulos B."/>
            <person name="Cheng J.F."/>
            <person name="Woyke T."/>
            <person name="Pelin A."/>
            <person name="Henrissat B."/>
            <person name="Reynolds N.K."/>
            <person name="Benny G.L."/>
            <person name="Smith M.E."/>
            <person name="James T.Y."/>
            <person name="Grigoriev I.V."/>
        </authorList>
    </citation>
    <scope>NUCLEOTIDE SEQUENCE [LARGE SCALE GENOMIC DNA]</scope>
    <source>
        <strain evidence="4">CSF55</strain>
    </source>
</reference>
<protein>
    <submittedName>
        <fullName evidence="3">DUF537-domain-containing protein</fullName>
    </submittedName>
</protein>
<dbReference type="GO" id="GO:1905762">
    <property type="term" value="F:CCR4-NOT complex binding"/>
    <property type="evidence" value="ECO:0007669"/>
    <property type="project" value="TreeGrafter"/>
</dbReference>
<feature type="compositionally biased region" description="Polar residues" evidence="1">
    <location>
        <begin position="1"/>
        <end position="20"/>
    </location>
</feature>
<dbReference type="EMBL" id="ML005512">
    <property type="protein sequence ID" value="RKP18267.1"/>
    <property type="molecule type" value="Genomic_DNA"/>
</dbReference>
<proteinExistence type="predicted"/>
<feature type="compositionally biased region" description="Acidic residues" evidence="1">
    <location>
        <begin position="285"/>
        <end position="297"/>
    </location>
</feature>
<dbReference type="PANTHER" id="PTHR14379:SF3">
    <property type="entry name" value="MEIOSIS REGULATOR AND MRNA STABILITY FACTOR 1"/>
    <property type="match status" value="1"/>
</dbReference>
<dbReference type="InterPro" id="IPR024768">
    <property type="entry name" value="Marf1"/>
</dbReference>
<gene>
    <name evidence="3" type="ORF">ROZALSC1DRAFT_30028</name>
</gene>
<evidence type="ECO:0000256" key="1">
    <source>
        <dbReference type="SAM" id="MobiDB-lite"/>
    </source>
</evidence>
<feature type="compositionally biased region" description="Basic and acidic residues" evidence="1">
    <location>
        <begin position="21"/>
        <end position="35"/>
    </location>
</feature>